<organism evidence="2 3">
    <name type="scientific">Pyrus ussuriensis x Pyrus communis</name>
    <dbReference type="NCBI Taxonomy" id="2448454"/>
    <lineage>
        <taxon>Eukaryota</taxon>
        <taxon>Viridiplantae</taxon>
        <taxon>Streptophyta</taxon>
        <taxon>Embryophyta</taxon>
        <taxon>Tracheophyta</taxon>
        <taxon>Spermatophyta</taxon>
        <taxon>Magnoliopsida</taxon>
        <taxon>eudicotyledons</taxon>
        <taxon>Gunneridae</taxon>
        <taxon>Pentapetalae</taxon>
        <taxon>rosids</taxon>
        <taxon>fabids</taxon>
        <taxon>Rosales</taxon>
        <taxon>Rosaceae</taxon>
        <taxon>Amygdaloideae</taxon>
        <taxon>Maleae</taxon>
        <taxon>Pyrus</taxon>
    </lineage>
</organism>
<dbReference type="InterPro" id="IPR036397">
    <property type="entry name" value="RNaseH_sf"/>
</dbReference>
<dbReference type="SUPFAM" id="SSF53098">
    <property type="entry name" value="Ribonuclease H-like"/>
    <property type="match status" value="1"/>
</dbReference>
<dbReference type="InterPro" id="IPR012337">
    <property type="entry name" value="RNaseH-like_sf"/>
</dbReference>
<evidence type="ECO:0000259" key="1">
    <source>
        <dbReference type="Pfam" id="PF07727"/>
    </source>
</evidence>
<evidence type="ECO:0000313" key="3">
    <source>
        <dbReference type="Proteomes" id="UP000327157"/>
    </source>
</evidence>
<evidence type="ECO:0000313" key="2">
    <source>
        <dbReference type="EMBL" id="KAB2604291.1"/>
    </source>
</evidence>
<dbReference type="InterPro" id="IPR043502">
    <property type="entry name" value="DNA/RNA_pol_sf"/>
</dbReference>
<reference evidence="2 3" key="2">
    <citation type="submission" date="2019-11" db="EMBL/GenBank/DDBJ databases">
        <title>A de novo genome assembly of a pear dwarfing rootstock.</title>
        <authorList>
            <person name="Wang F."/>
            <person name="Wang J."/>
            <person name="Li S."/>
            <person name="Zhang Y."/>
            <person name="Fang M."/>
            <person name="Ma L."/>
            <person name="Zhao Y."/>
            <person name="Jiang S."/>
        </authorList>
    </citation>
    <scope>NUCLEOTIDE SEQUENCE [LARGE SCALE GENOMIC DNA]</scope>
    <source>
        <strain evidence="2">S2</strain>
        <tissue evidence="2">Leaf</tissue>
    </source>
</reference>
<dbReference type="Pfam" id="PF07727">
    <property type="entry name" value="RVT_2"/>
    <property type="match status" value="1"/>
</dbReference>
<dbReference type="Gene3D" id="3.30.420.10">
    <property type="entry name" value="Ribonuclease H-like superfamily/Ribonuclease H"/>
    <property type="match status" value="1"/>
</dbReference>
<dbReference type="CDD" id="cd09272">
    <property type="entry name" value="RNase_HI_RT_Ty1"/>
    <property type="match status" value="1"/>
</dbReference>
<protein>
    <submittedName>
        <fullName evidence="2">Retrotransposon protein</fullName>
    </submittedName>
</protein>
<name>A0A5N5FRN8_9ROSA</name>
<dbReference type="AlphaFoldDB" id="A0A5N5FRN8"/>
<dbReference type="GO" id="GO:0003676">
    <property type="term" value="F:nucleic acid binding"/>
    <property type="evidence" value="ECO:0007669"/>
    <property type="project" value="InterPro"/>
</dbReference>
<reference evidence="2 3" key="1">
    <citation type="submission" date="2019-09" db="EMBL/GenBank/DDBJ databases">
        <authorList>
            <person name="Ou C."/>
        </authorList>
    </citation>
    <scope>NUCLEOTIDE SEQUENCE [LARGE SCALE GENOMIC DNA]</scope>
    <source>
        <strain evidence="2">S2</strain>
        <tissue evidence="2">Leaf</tissue>
    </source>
</reference>
<dbReference type="SUPFAM" id="SSF56672">
    <property type="entry name" value="DNA/RNA polymerases"/>
    <property type="match status" value="1"/>
</dbReference>
<proteinExistence type="predicted"/>
<keyword evidence="3" id="KW-1185">Reference proteome</keyword>
<gene>
    <name evidence="2" type="ORF">D8674_037582</name>
</gene>
<dbReference type="EMBL" id="SMOL01000633">
    <property type="protein sequence ID" value="KAB2604291.1"/>
    <property type="molecule type" value="Genomic_DNA"/>
</dbReference>
<dbReference type="Proteomes" id="UP000327157">
    <property type="component" value="Unassembled WGS sequence"/>
</dbReference>
<dbReference type="OrthoDB" id="1166717at2759"/>
<dbReference type="PANTHER" id="PTHR11439:SF467">
    <property type="entry name" value="INTEGRASE CATALYTIC DOMAIN-CONTAINING PROTEIN"/>
    <property type="match status" value="1"/>
</dbReference>
<accession>A0A5N5FRN8</accession>
<sequence length="896" mass="100618">MAKPPGKLFSCNVRNGSSVTESNIVMVTLVSPPHMTSLNFNNIETLTGSNYKKWKEDVEMVLGLMDLDLALREEKPAAITAESTADHKAKVEKWERTNRMSLMIMRKAMVSSVKGGVPKQDNAKDFLAAVGEKFKESDKAETGTFLTQITSMKFDGEGSLKVSYNTQKVKWGIDELITMCAQEEDRLKSDKSVDVNFVQGEKRKRDFTQGSTVAAGKKKKKEISSSFKNANIISKGSHKIKPANGFSKTRVINNEVYNVYVGNGSKVAVESIGSVKLYFGRFTEAGQHKGPFATYLEQNGIVAQYTTPGTPHQNGVAERRNRTLKDMIRSIESAASSPDFEEIPLDSELTDPHASTLVIPMQPRPLHNGLHMSHENEIVNEDHMTHADAQENEEQAPVQTPGEDLMNAPATTILESNVRKSQRVRKAALLPDFVYLNEAEHTIGDEDDPLTYNQAISSARSMLWKQAMHEELESMEKNNVWSLVPQPPGITKIIGCKWVFKTKRDSQGNLDKHKARLVTKGFTQREGIDYNETFSPVSTKDSMRIILAITAHFDLELHQMDVKMAFLNGDLEEDIYMQQAPGFVERGKEAMVCKLNKSIYGLKQASRQWNKKFDQVMAASGFQENKMDECIYLKDLGEARFVLGIEIIRDRAKKSLGLSQRQYIDRVTKRFNMDKCSNGELPIGKGDKLSSDQCPKNELENEGMKDKPYASLVGSLMYAQVCTRPDLAFAVSVLGRFQSNPGTTHWVAAKKVLRYLKRTRDFMLTYSYVDKLELVGFTDSDLAGCVDDRKSTNGYIFLLANGAVSWKSAKQKGIASSTMEAEFIGCYAATQQAIWLKNMVRGLEIVDNVDRPLKLYCDNKAAVFFSKNNKRSYASRLMDIKYLKVRDEVKKETIEI</sequence>
<feature type="domain" description="Reverse transcriptase Ty1/copia-type" evidence="1">
    <location>
        <begin position="478"/>
        <end position="641"/>
    </location>
</feature>
<dbReference type="PANTHER" id="PTHR11439">
    <property type="entry name" value="GAG-POL-RELATED RETROTRANSPOSON"/>
    <property type="match status" value="1"/>
</dbReference>
<comment type="caution">
    <text evidence="2">The sequence shown here is derived from an EMBL/GenBank/DDBJ whole genome shotgun (WGS) entry which is preliminary data.</text>
</comment>
<dbReference type="InterPro" id="IPR013103">
    <property type="entry name" value="RVT_2"/>
</dbReference>